<name>A0A8H7YQK9_AJECA</name>
<evidence type="ECO:0000313" key="1">
    <source>
        <dbReference type="EMBL" id="KAG5295867.1"/>
    </source>
</evidence>
<evidence type="ECO:0000313" key="2">
    <source>
        <dbReference type="Proteomes" id="UP000670092"/>
    </source>
</evidence>
<dbReference type="AlphaFoldDB" id="A0A8H7YQK9"/>
<dbReference type="VEuPathDB" id="FungiDB:I7I52_06288"/>
<gene>
    <name evidence="1" type="ORF">I7I52_06288</name>
</gene>
<sequence>MRQTKNEKEILGYESIRSFLISICQISAFQNQPVSEYVISHSPSQPQLHILLATSISFLHAVTFVELVQNVIIHELYIDVPQFLQFIQATNPISIKKNRLFFVRRIYLYLYSWCLY</sequence>
<dbReference type="Proteomes" id="UP000670092">
    <property type="component" value="Unassembled WGS sequence"/>
</dbReference>
<dbReference type="EMBL" id="JAEVHI010000003">
    <property type="protein sequence ID" value="KAG5295867.1"/>
    <property type="molecule type" value="Genomic_DNA"/>
</dbReference>
<organism evidence="1 2">
    <name type="scientific">Ajellomyces capsulatus</name>
    <name type="common">Darling's disease fungus</name>
    <name type="synonym">Histoplasma capsulatum</name>
    <dbReference type="NCBI Taxonomy" id="5037"/>
    <lineage>
        <taxon>Eukaryota</taxon>
        <taxon>Fungi</taxon>
        <taxon>Dikarya</taxon>
        <taxon>Ascomycota</taxon>
        <taxon>Pezizomycotina</taxon>
        <taxon>Eurotiomycetes</taxon>
        <taxon>Eurotiomycetidae</taxon>
        <taxon>Onygenales</taxon>
        <taxon>Ajellomycetaceae</taxon>
        <taxon>Histoplasma</taxon>
    </lineage>
</organism>
<comment type="caution">
    <text evidence="1">The sequence shown here is derived from an EMBL/GenBank/DDBJ whole genome shotgun (WGS) entry which is preliminary data.</text>
</comment>
<accession>A0A8H7YQK9</accession>
<protein>
    <submittedName>
        <fullName evidence="1">Uncharacterized protein</fullName>
    </submittedName>
</protein>
<proteinExistence type="predicted"/>
<reference evidence="1 2" key="1">
    <citation type="submission" date="2021-01" db="EMBL/GenBank/DDBJ databases">
        <title>Chromosome-level genome assembly of a human fungal pathogen reveals clustering of transcriptionally co-regulated genes.</title>
        <authorList>
            <person name="Voorhies M."/>
            <person name="Cohen S."/>
            <person name="Shea T.P."/>
            <person name="Petrus S."/>
            <person name="Munoz J.F."/>
            <person name="Poplawski S."/>
            <person name="Goldman W.E."/>
            <person name="Michael T."/>
            <person name="Cuomo C.A."/>
            <person name="Sil A."/>
            <person name="Beyhan S."/>
        </authorList>
    </citation>
    <scope>NUCLEOTIDE SEQUENCE [LARGE SCALE GENOMIC DNA]</scope>
    <source>
        <strain evidence="1 2">G184AR</strain>
    </source>
</reference>